<evidence type="ECO:0000256" key="2">
    <source>
        <dbReference type="ARBA" id="ARBA00023015"/>
    </source>
</evidence>
<evidence type="ECO:0000256" key="4">
    <source>
        <dbReference type="ARBA" id="ARBA00023163"/>
    </source>
</evidence>
<dbReference type="Pfam" id="PF03466">
    <property type="entry name" value="LysR_substrate"/>
    <property type="match status" value="1"/>
</dbReference>
<keyword evidence="2" id="KW-0805">Transcription regulation</keyword>
<dbReference type="InterPro" id="IPR036390">
    <property type="entry name" value="WH_DNA-bd_sf"/>
</dbReference>
<dbReference type="EMBL" id="NVUL01000112">
    <property type="protein sequence ID" value="PCI73885.1"/>
    <property type="molecule type" value="Genomic_DNA"/>
</dbReference>
<evidence type="ECO:0000313" key="7">
    <source>
        <dbReference type="Proteomes" id="UP000218767"/>
    </source>
</evidence>
<keyword evidence="4" id="KW-0804">Transcription</keyword>
<protein>
    <submittedName>
        <fullName evidence="6">Transcriptional regulator</fullName>
    </submittedName>
</protein>
<dbReference type="PANTHER" id="PTHR30126:SF88">
    <property type="entry name" value="TRANSCRIPTIONAL REGULATOR-RELATED"/>
    <property type="match status" value="1"/>
</dbReference>
<evidence type="ECO:0000259" key="5">
    <source>
        <dbReference type="PROSITE" id="PS50931"/>
    </source>
</evidence>
<dbReference type="Proteomes" id="UP000218767">
    <property type="component" value="Unassembled WGS sequence"/>
</dbReference>
<comment type="caution">
    <text evidence="6">The sequence shown here is derived from an EMBL/GenBank/DDBJ whole genome shotgun (WGS) entry which is preliminary data.</text>
</comment>
<accession>A0A2A4WVM3</accession>
<sequence length="298" mass="32925">MKNPRVSLEQWLTFKTVVDSGSYAMAAEALNKSQSSISYAIARLNEQLPQPVLVLEGRKAVVTDAGQVLYRHAEQLLNQASQTESVASSLALGFESEVAIAVDVLVEIGSLVCAFEEFSQEFPHTRIRVLETSLSGTTEALIEKTADLVVGSKIPSGFRGTPLLQVKMIPVAAAYHPLVKNRKSVSEVELRNMRQVVLRDTGTHREQDAGWLQAEQRWTVSHFSTSIKLLRSGLVFAFIPQNWIEDELAQGSLQRIPVEPSMDRIVQMNLMLSNHQASGPATKALYDTIIDKLSRPSL</sequence>
<dbReference type="GO" id="GO:0000976">
    <property type="term" value="F:transcription cis-regulatory region binding"/>
    <property type="evidence" value="ECO:0007669"/>
    <property type="project" value="TreeGrafter"/>
</dbReference>
<feature type="domain" description="HTH lysR-type" evidence="5">
    <location>
        <begin position="6"/>
        <end position="63"/>
    </location>
</feature>
<dbReference type="GO" id="GO:0003700">
    <property type="term" value="F:DNA-binding transcription factor activity"/>
    <property type="evidence" value="ECO:0007669"/>
    <property type="project" value="InterPro"/>
</dbReference>
<dbReference type="PANTHER" id="PTHR30126">
    <property type="entry name" value="HTH-TYPE TRANSCRIPTIONAL REGULATOR"/>
    <property type="match status" value="1"/>
</dbReference>
<dbReference type="SUPFAM" id="SSF53850">
    <property type="entry name" value="Periplasmic binding protein-like II"/>
    <property type="match status" value="1"/>
</dbReference>
<evidence type="ECO:0000256" key="1">
    <source>
        <dbReference type="ARBA" id="ARBA00009437"/>
    </source>
</evidence>
<dbReference type="InterPro" id="IPR036388">
    <property type="entry name" value="WH-like_DNA-bd_sf"/>
</dbReference>
<evidence type="ECO:0000313" key="6">
    <source>
        <dbReference type="EMBL" id="PCI73885.1"/>
    </source>
</evidence>
<reference evidence="7" key="1">
    <citation type="submission" date="2017-08" db="EMBL/GenBank/DDBJ databases">
        <title>A dynamic microbial community with high functional redundancy inhabits the cold, oxic subseafloor aquifer.</title>
        <authorList>
            <person name="Tully B.J."/>
            <person name="Wheat C.G."/>
            <person name="Glazer B.T."/>
            <person name="Huber J.A."/>
        </authorList>
    </citation>
    <scope>NUCLEOTIDE SEQUENCE [LARGE SCALE GENOMIC DNA]</scope>
</reference>
<comment type="similarity">
    <text evidence="1">Belongs to the LysR transcriptional regulatory family.</text>
</comment>
<organism evidence="6 7">
    <name type="scientific">SAR86 cluster bacterium</name>
    <dbReference type="NCBI Taxonomy" id="2030880"/>
    <lineage>
        <taxon>Bacteria</taxon>
        <taxon>Pseudomonadati</taxon>
        <taxon>Pseudomonadota</taxon>
        <taxon>Gammaproteobacteria</taxon>
        <taxon>SAR86 cluster</taxon>
    </lineage>
</organism>
<dbReference type="PROSITE" id="PS50931">
    <property type="entry name" value="HTH_LYSR"/>
    <property type="match status" value="1"/>
</dbReference>
<dbReference type="Gene3D" id="1.10.10.10">
    <property type="entry name" value="Winged helix-like DNA-binding domain superfamily/Winged helix DNA-binding domain"/>
    <property type="match status" value="1"/>
</dbReference>
<proteinExistence type="inferred from homology"/>
<evidence type="ECO:0000256" key="3">
    <source>
        <dbReference type="ARBA" id="ARBA00023125"/>
    </source>
</evidence>
<dbReference type="AlphaFoldDB" id="A0A2A4WVM3"/>
<dbReference type="Gene3D" id="3.40.190.290">
    <property type="match status" value="1"/>
</dbReference>
<dbReference type="InterPro" id="IPR000847">
    <property type="entry name" value="LysR_HTH_N"/>
</dbReference>
<name>A0A2A4WVM3_9GAMM</name>
<dbReference type="InterPro" id="IPR005119">
    <property type="entry name" value="LysR_subst-bd"/>
</dbReference>
<gene>
    <name evidence="6" type="ORF">COB20_15715</name>
</gene>
<dbReference type="SUPFAM" id="SSF46785">
    <property type="entry name" value="Winged helix' DNA-binding domain"/>
    <property type="match status" value="1"/>
</dbReference>
<dbReference type="Pfam" id="PF00126">
    <property type="entry name" value="HTH_1"/>
    <property type="match status" value="1"/>
</dbReference>
<keyword evidence="3" id="KW-0238">DNA-binding</keyword>